<sequence>MTTTLTTPTRFGPGRLLTAIGNETLKGLRHGWSERLQILIEMPLFVTFLLLLGFTTGKADTIVATGKLDWSLDPHRTTWLFLGIGVGFIYTYLHVQKMFWRLLAEIQTGTLEQTYLSPLPSWVHVVAGRVLAAVAETAVVVGVVYFVTRLATPLELHWNPAALVPALFLILGSAGLALIVAGVTLVWKRVQLLNDLVLLLVMFFAGTALPTDQLPGWSHPISNALFMTHSIAGLRTVMLDGNHLTWNGAGGLAWMPATAADWFVVGLAVFRLCERTALRRGSLAGT</sequence>
<evidence type="ECO:0000256" key="4">
    <source>
        <dbReference type="ARBA" id="ARBA00023136"/>
    </source>
</evidence>
<dbReference type="EMBL" id="JAGINT010000002">
    <property type="protein sequence ID" value="MBP2356011.1"/>
    <property type="molecule type" value="Genomic_DNA"/>
</dbReference>
<feature type="transmembrane region" description="Helical" evidence="5">
    <location>
        <begin position="77"/>
        <end position="95"/>
    </location>
</feature>
<evidence type="ECO:0000259" key="6">
    <source>
        <dbReference type="Pfam" id="PF01061"/>
    </source>
</evidence>
<reference evidence="7 8" key="1">
    <citation type="submission" date="2021-03" db="EMBL/GenBank/DDBJ databases">
        <title>Sequencing the genomes of 1000 actinobacteria strains.</title>
        <authorList>
            <person name="Klenk H.-P."/>
        </authorList>
    </citation>
    <scope>NUCLEOTIDE SEQUENCE [LARGE SCALE GENOMIC DNA]</scope>
    <source>
        <strain evidence="7 8">DSM 18824</strain>
    </source>
</reference>
<feature type="transmembrane region" description="Helical" evidence="5">
    <location>
        <begin position="252"/>
        <end position="273"/>
    </location>
</feature>
<dbReference type="RefSeq" id="WP_209698598.1">
    <property type="nucleotide sequence ID" value="NZ_BAAAVU010000005.1"/>
</dbReference>
<evidence type="ECO:0000256" key="2">
    <source>
        <dbReference type="ARBA" id="ARBA00022692"/>
    </source>
</evidence>
<feature type="transmembrane region" description="Helical" evidence="5">
    <location>
        <begin position="167"/>
        <end position="187"/>
    </location>
</feature>
<keyword evidence="8" id="KW-1185">Reference proteome</keyword>
<feature type="transmembrane region" description="Helical" evidence="5">
    <location>
        <begin position="192"/>
        <end position="209"/>
    </location>
</feature>
<feature type="domain" description="ABC-2 type transporter transmembrane" evidence="6">
    <location>
        <begin position="83"/>
        <end position="239"/>
    </location>
</feature>
<gene>
    <name evidence="7" type="ORF">JOF29_007121</name>
</gene>
<dbReference type="PANTHER" id="PTHR43229:SF6">
    <property type="entry name" value="ABC-TYPE MULTIDRUG TRANSPORT SYSTEM, PERMEASE COMPONENT"/>
    <property type="match status" value="1"/>
</dbReference>
<dbReference type="InterPro" id="IPR051784">
    <property type="entry name" value="Nod_factor_ABC_transporter"/>
</dbReference>
<evidence type="ECO:0000256" key="3">
    <source>
        <dbReference type="ARBA" id="ARBA00022989"/>
    </source>
</evidence>
<accession>A0ABS4UWK8</accession>
<dbReference type="PANTHER" id="PTHR43229">
    <property type="entry name" value="NODULATION PROTEIN J"/>
    <property type="match status" value="1"/>
</dbReference>
<proteinExistence type="predicted"/>
<evidence type="ECO:0000313" key="7">
    <source>
        <dbReference type="EMBL" id="MBP2356011.1"/>
    </source>
</evidence>
<organism evidence="7 8">
    <name type="scientific">Kribbella aluminosa</name>
    <dbReference type="NCBI Taxonomy" id="416017"/>
    <lineage>
        <taxon>Bacteria</taxon>
        <taxon>Bacillati</taxon>
        <taxon>Actinomycetota</taxon>
        <taxon>Actinomycetes</taxon>
        <taxon>Propionibacteriales</taxon>
        <taxon>Kribbellaceae</taxon>
        <taxon>Kribbella</taxon>
    </lineage>
</organism>
<feature type="transmembrane region" description="Helical" evidence="5">
    <location>
        <begin position="38"/>
        <end position="57"/>
    </location>
</feature>
<keyword evidence="3 5" id="KW-1133">Transmembrane helix</keyword>
<evidence type="ECO:0000256" key="5">
    <source>
        <dbReference type="SAM" id="Phobius"/>
    </source>
</evidence>
<dbReference type="InterPro" id="IPR013525">
    <property type="entry name" value="ABC2_TM"/>
</dbReference>
<dbReference type="Proteomes" id="UP000755585">
    <property type="component" value="Unassembled WGS sequence"/>
</dbReference>
<evidence type="ECO:0000256" key="1">
    <source>
        <dbReference type="ARBA" id="ARBA00004141"/>
    </source>
</evidence>
<feature type="transmembrane region" description="Helical" evidence="5">
    <location>
        <begin position="126"/>
        <end position="147"/>
    </location>
</feature>
<protein>
    <submittedName>
        <fullName evidence="7">ABC-type polysaccharide/polyol phosphate export permease</fullName>
    </submittedName>
</protein>
<keyword evidence="4 5" id="KW-0472">Membrane</keyword>
<comment type="caution">
    <text evidence="7">The sequence shown here is derived from an EMBL/GenBank/DDBJ whole genome shotgun (WGS) entry which is preliminary data.</text>
</comment>
<keyword evidence="2 5" id="KW-0812">Transmembrane</keyword>
<name>A0ABS4UWK8_9ACTN</name>
<evidence type="ECO:0000313" key="8">
    <source>
        <dbReference type="Proteomes" id="UP000755585"/>
    </source>
</evidence>
<dbReference type="Pfam" id="PF01061">
    <property type="entry name" value="ABC2_membrane"/>
    <property type="match status" value="1"/>
</dbReference>
<comment type="subcellular location">
    <subcellularLocation>
        <location evidence="1">Membrane</location>
        <topology evidence="1">Multi-pass membrane protein</topology>
    </subcellularLocation>
</comment>